<comment type="caution">
    <text evidence="2">The sequence shown here is derived from an EMBL/GenBank/DDBJ whole genome shotgun (WGS) entry which is preliminary data.</text>
</comment>
<proteinExistence type="predicted"/>
<dbReference type="Pfam" id="PF19800">
    <property type="entry name" value="DUF6283"/>
    <property type="match status" value="1"/>
</dbReference>
<evidence type="ECO:0000256" key="1">
    <source>
        <dbReference type="SAM" id="MobiDB-lite"/>
    </source>
</evidence>
<dbReference type="EMBL" id="JBHLWV010000006">
    <property type="protein sequence ID" value="MFC0313660.1"/>
    <property type="molecule type" value="Genomic_DNA"/>
</dbReference>
<gene>
    <name evidence="2" type="ORF">ACFFJD_02175</name>
</gene>
<sequence>MTPARTGRDRPIKGPAPRPCASCPYRQDAPSGVWEASEYETLTGYDAPTYAQPERLFLCHQNDADSDAARLCGGWVGCHGTELLALRLATADGTLAAEDVDSTLTYSSPIALFGSGREAADHGVADIDQPGASAQAAISKIVRRRRLT</sequence>
<keyword evidence="3" id="KW-1185">Reference proteome</keyword>
<dbReference type="InterPro" id="IPR046250">
    <property type="entry name" value="DUF6283"/>
</dbReference>
<name>A0ABV6H5Z1_9ACTN</name>
<dbReference type="Proteomes" id="UP001589783">
    <property type="component" value="Unassembled WGS sequence"/>
</dbReference>
<evidence type="ECO:0000313" key="3">
    <source>
        <dbReference type="Proteomes" id="UP001589783"/>
    </source>
</evidence>
<feature type="region of interest" description="Disordered" evidence="1">
    <location>
        <begin position="1"/>
        <end position="21"/>
    </location>
</feature>
<organism evidence="2 3">
    <name type="scientific">Gordonia phosphorivorans</name>
    <dbReference type="NCBI Taxonomy" id="1056982"/>
    <lineage>
        <taxon>Bacteria</taxon>
        <taxon>Bacillati</taxon>
        <taxon>Actinomycetota</taxon>
        <taxon>Actinomycetes</taxon>
        <taxon>Mycobacteriales</taxon>
        <taxon>Gordoniaceae</taxon>
        <taxon>Gordonia</taxon>
    </lineage>
</organism>
<protein>
    <submittedName>
        <fullName evidence="2">DUF6283 family protein</fullName>
    </submittedName>
</protein>
<feature type="compositionally biased region" description="Basic and acidic residues" evidence="1">
    <location>
        <begin position="1"/>
        <end position="12"/>
    </location>
</feature>
<evidence type="ECO:0000313" key="2">
    <source>
        <dbReference type="EMBL" id="MFC0313660.1"/>
    </source>
</evidence>
<reference evidence="2 3" key="1">
    <citation type="submission" date="2024-09" db="EMBL/GenBank/DDBJ databases">
        <authorList>
            <person name="Sun Q."/>
            <person name="Mori K."/>
        </authorList>
    </citation>
    <scope>NUCLEOTIDE SEQUENCE [LARGE SCALE GENOMIC DNA]</scope>
    <source>
        <strain evidence="2 3">CCM 7957</strain>
    </source>
</reference>
<dbReference type="RefSeq" id="WP_382360248.1">
    <property type="nucleotide sequence ID" value="NZ_JBHLWV010000006.1"/>
</dbReference>
<accession>A0ABV6H5Z1</accession>